<reference evidence="3" key="1">
    <citation type="submission" date="2018-05" db="EMBL/GenBank/DDBJ databases">
        <authorList>
            <person name="Pedro S.L.S."/>
            <person name="Freitas R.C."/>
            <person name="Barreto A.S."/>
            <person name="Lima A.O.S."/>
        </authorList>
    </citation>
    <scope>NUCLEOTIDE SEQUENCE</scope>
    <source>
        <strain evidence="3">BP203</strain>
        <tissue evidence="3">Muscle</tissue>
    </source>
</reference>
<feature type="region of interest" description="Disordered" evidence="1">
    <location>
        <begin position="106"/>
        <end position="222"/>
    </location>
</feature>
<dbReference type="PANTHER" id="PTHR15272:SF0">
    <property type="entry name" value="CHROMATIN ASSEMBLY FACTOR 1 SUBUNIT A"/>
    <property type="match status" value="1"/>
</dbReference>
<dbReference type="EMBL" id="PGGH01144273">
    <property type="protein sequence ID" value="NIG59974.1"/>
    <property type="molecule type" value="Genomic_DNA"/>
</dbReference>
<feature type="compositionally biased region" description="Low complexity" evidence="1">
    <location>
        <begin position="186"/>
        <end position="200"/>
    </location>
</feature>
<feature type="domain" description="Chromatin assembly factor 1 subunit p150 N-terminal" evidence="2">
    <location>
        <begin position="1"/>
        <end position="153"/>
    </location>
</feature>
<evidence type="ECO:0000256" key="1">
    <source>
        <dbReference type="SAM" id="MobiDB-lite"/>
    </source>
</evidence>
<name>A0ABX0S7K9_PONBL</name>
<comment type="caution">
    <text evidence="3">The sequence shown here is derived from an EMBL/GenBank/DDBJ whole genome shotgun (WGS) entry which is preliminary data.</text>
</comment>
<keyword evidence="4" id="KW-1185">Reference proteome</keyword>
<dbReference type="PANTHER" id="PTHR15272">
    <property type="entry name" value="CHROMATIN ASSEMBLY FACTOR 1 SUBUNIT A CAF-1 SUBUNIT A"/>
    <property type="match status" value="1"/>
</dbReference>
<evidence type="ECO:0000259" key="2">
    <source>
        <dbReference type="Pfam" id="PF15557"/>
    </source>
</evidence>
<protein>
    <submittedName>
        <fullName evidence="3">Chromatin assembly factor 1 subunit A-like</fullName>
    </submittedName>
</protein>
<evidence type="ECO:0000313" key="3">
    <source>
        <dbReference type="EMBL" id="NIG59974.1"/>
    </source>
</evidence>
<dbReference type="InterPro" id="IPR029091">
    <property type="entry name" value="CAF1_p150_N"/>
</dbReference>
<proteinExistence type="predicted"/>
<accession>A0ABX0S7K9</accession>
<organism evidence="3 4">
    <name type="scientific">Pontoporia blainvillei</name>
    <name type="common">Franciscana</name>
    <name type="synonym">Delphinus blainvillei</name>
    <dbReference type="NCBI Taxonomy" id="48723"/>
    <lineage>
        <taxon>Eukaryota</taxon>
        <taxon>Metazoa</taxon>
        <taxon>Chordata</taxon>
        <taxon>Craniata</taxon>
        <taxon>Vertebrata</taxon>
        <taxon>Euteleostomi</taxon>
        <taxon>Mammalia</taxon>
        <taxon>Eutheria</taxon>
        <taxon>Laurasiatheria</taxon>
        <taxon>Artiodactyla</taxon>
        <taxon>Whippomorpha</taxon>
        <taxon>Cetacea</taxon>
        <taxon>Odontoceti</taxon>
        <taxon>Pontoporiidae</taxon>
        <taxon>Pontoporia</taxon>
    </lineage>
</organism>
<feature type="compositionally biased region" description="Polar residues" evidence="1">
    <location>
        <begin position="124"/>
        <end position="135"/>
    </location>
</feature>
<sequence>MDCKDRPAFPVKKLIQARLPFKRLNLVSKEKTDDGLDDMGGAQGAPVQGHVPGLETSLDHLEDSCHMGSDIDFRPKLVNGKGPLDNFLRSQVKTSIGQTVVIIDLTEDSSDPPDGTMGHDKLNSAASPSQENVNGVTDEAGDDRGLPMDILAARPRAKSPPATPPGQAVPSESETLESSPEEDSVLSHSSLSSSSPTSSPEGQSAPAKQHSSPSPLPASTPVRRVSIYPESVPSEFRGFWVRPLPLHPGTPCPPDG</sequence>
<dbReference type="Proteomes" id="UP001165941">
    <property type="component" value="Unassembled WGS sequence"/>
</dbReference>
<dbReference type="Pfam" id="PF15557">
    <property type="entry name" value="CAF1-p150_N"/>
    <property type="match status" value="1"/>
</dbReference>
<evidence type="ECO:0000313" key="4">
    <source>
        <dbReference type="Proteomes" id="UP001165941"/>
    </source>
</evidence>
<gene>
    <name evidence="3" type="ORF">BU61_7442</name>
</gene>